<name>A0A382ZUJ6_9ZZZZ</name>
<keyword evidence="2" id="KW-0812">Transmembrane</keyword>
<feature type="non-terminal residue" evidence="3">
    <location>
        <position position="158"/>
    </location>
</feature>
<gene>
    <name evidence="3" type="ORF">METZ01_LOCUS451965</name>
</gene>
<dbReference type="GO" id="GO:0008654">
    <property type="term" value="P:phospholipid biosynthetic process"/>
    <property type="evidence" value="ECO:0007669"/>
    <property type="project" value="InterPro"/>
</dbReference>
<dbReference type="EMBL" id="UINC01186746">
    <property type="protein sequence ID" value="SVD99111.1"/>
    <property type="molecule type" value="Genomic_DNA"/>
</dbReference>
<evidence type="ECO:0000256" key="2">
    <source>
        <dbReference type="SAM" id="Phobius"/>
    </source>
</evidence>
<protein>
    <recommendedName>
        <fullName evidence="4">CDP-alcohol phosphatidyltransferase family protein</fullName>
    </recommendedName>
</protein>
<organism evidence="3">
    <name type="scientific">marine metagenome</name>
    <dbReference type="NCBI Taxonomy" id="408172"/>
    <lineage>
        <taxon>unclassified sequences</taxon>
        <taxon>metagenomes</taxon>
        <taxon>ecological metagenomes</taxon>
    </lineage>
</organism>
<dbReference type="PROSITE" id="PS00379">
    <property type="entry name" value="CDP_ALCOHOL_P_TRANSF"/>
    <property type="match status" value="1"/>
</dbReference>
<evidence type="ECO:0000313" key="3">
    <source>
        <dbReference type="EMBL" id="SVD99111.1"/>
    </source>
</evidence>
<dbReference type="InterPro" id="IPR048254">
    <property type="entry name" value="CDP_ALCOHOL_P_TRANSF_CS"/>
</dbReference>
<dbReference type="Pfam" id="PF01066">
    <property type="entry name" value="CDP-OH_P_transf"/>
    <property type="match status" value="1"/>
</dbReference>
<keyword evidence="1" id="KW-0808">Transferase</keyword>
<sequence length="158" mass="16881">VKIPLTLANSLSFLRILIAAPAAWSISLGAWKVASLLLIVAILSHILDGPIARSKGQESTSGGLLDHACDALLVAVLLFALTSSHEIPLLLPILVLTSFLQYVLDSKALSGHALRTSQLGRLNGIAYFVIASMCIFSEVLGGVLPEYFIKTFSWVLVI</sequence>
<evidence type="ECO:0008006" key="4">
    <source>
        <dbReference type="Google" id="ProtNLM"/>
    </source>
</evidence>
<dbReference type="InterPro" id="IPR000462">
    <property type="entry name" value="CDP-OH_P_trans"/>
</dbReference>
<reference evidence="3" key="1">
    <citation type="submission" date="2018-05" db="EMBL/GenBank/DDBJ databases">
        <authorList>
            <person name="Lanie J.A."/>
            <person name="Ng W.-L."/>
            <person name="Kazmierczak K.M."/>
            <person name="Andrzejewski T.M."/>
            <person name="Davidsen T.M."/>
            <person name="Wayne K.J."/>
            <person name="Tettelin H."/>
            <person name="Glass J.I."/>
            <person name="Rusch D."/>
            <person name="Podicherti R."/>
            <person name="Tsui H.-C.T."/>
            <person name="Winkler M.E."/>
        </authorList>
    </citation>
    <scope>NUCLEOTIDE SEQUENCE</scope>
</reference>
<evidence type="ECO:0000256" key="1">
    <source>
        <dbReference type="ARBA" id="ARBA00022679"/>
    </source>
</evidence>
<dbReference type="AlphaFoldDB" id="A0A382ZUJ6"/>
<feature type="non-terminal residue" evidence="3">
    <location>
        <position position="1"/>
    </location>
</feature>
<dbReference type="Gene3D" id="1.20.120.1760">
    <property type="match status" value="1"/>
</dbReference>
<dbReference type="GO" id="GO:0016020">
    <property type="term" value="C:membrane"/>
    <property type="evidence" value="ECO:0007669"/>
    <property type="project" value="InterPro"/>
</dbReference>
<proteinExistence type="predicted"/>
<feature type="transmembrane region" description="Helical" evidence="2">
    <location>
        <begin position="87"/>
        <end position="104"/>
    </location>
</feature>
<keyword evidence="2" id="KW-1133">Transmembrane helix</keyword>
<accession>A0A382ZUJ6</accession>
<feature type="transmembrane region" description="Helical" evidence="2">
    <location>
        <begin position="29"/>
        <end position="51"/>
    </location>
</feature>
<dbReference type="GO" id="GO:0016780">
    <property type="term" value="F:phosphotransferase activity, for other substituted phosphate groups"/>
    <property type="evidence" value="ECO:0007669"/>
    <property type="project" value="InterPro"/>
</dbReference>
<feature type="transmembrane region" description="Helical" evidence="2">
    <location>
        <begin position="125"/>
        <end position="144"/>
    </location>
</feature>
<dbReference type="InterPro" id="IPR043130">
    <property type="entry name" value="CDP-OH_PTrfase_TM_dom"/>
</dbReference>
<keyword evidence="2" id="KW-0472">Membrane</keyword>